<reference evidence="1" key="1">
    <citation type="submission" date="2016-07" db="EMBL/GenBank/DDBJ databases">
        <authorList>
            <person name="Bretaudeau A."/>
        </authorList>
    </citation>
    <scope>NUCLEOTIDE SEQUENCE</scope>
    <source>
        <strain evidence="1">Rice</strain>
        <tissue evidence="1">Whole body</tissue>
    </source>
</reference>
<evidence type="ECO:0000313" key="1">
    <source>
        <dbReference type="EMBL" id="SOQ53078.1"/>
    </source>
</evidence>
<dbReference type="EMBL" id="ODYU01009003">
    <property type="protein sequence ID" value="SOQ53078.1"/>
    <property type="molecule type" value="Genomic_DNA"/>
</dbReference>
<protein>
    <submittedName>
        <fullName evidence="1">SFRICE_016356</fullName>
    </submittedName>
</protein>
<name>A0A2H1WJ50_SPOFR</name>
<proteinExistence type="predicted"/>
<organism evidence="1">
    <name type="scientific">Spodoptera frugiperda</name>
    <name type="common">Fall armyworm</name>
    <dbReference type="NCBI Taxonomy" id="7108"/>
    <lineage>
        <taxon>Eukaryota</taxon>
        <taxon>Metazoa</taxon>
        <taxon>Ecdysozoa</taxon>
        <taxon>Arthropoda</taxon>
        <taxon>Hexapoda</taxon>
        <taxon>Insecta</taxon>
        <taxon>Pterygota</taxon>
        <taxon>Neoptera</taxon>
        <taxon>Endopterygota</taxon>
        <taxon>Lepidoptera</taxon>
        <taxon>Glossata</taxon>
        <taxon>Ditrysia</taxon>
        <taxon>Noctuoidea</taxon>
        <taxon>Noctuidae</taxon>
        <taxon>Amphipyrinae</taxon>
        <taxon>Spodoptera</taxon>
    </lineage>
</organism>
<sequence length="85" mass="9702">MQSGSGAADYLAVLPRLRLEKKNKSRNKVVFSQQEPNTPSHLAQGGRKQRIFTYKVVTKLKNYVPNTNSDREMEQYLTSLVEDTT</sequence>
<gene>
    <name evidence="1" type="ORF">SFRICE_016356</name>
</gene>
<accession>A0A2H1WJ50</accession>
<dbReference type="AlphaFoldDB" id="A0A2H1WJ50"/>